<dbReference type="EMBL" id="BSPQ01000001">
    <property type="protein sequence ID" value="GLS89235.1"/>
    <property type="molecule type" value="Genomic_DNA"/>
</dbReference>
<evidence type="ECO:0000259" key="11">
    <source>
        <dbReference type="Pfam" id="PF13721"/>
    </source>
</evidence>
<evidence type="ECO:0000313" key="14">
    <source>
        <dbReference type="EMBL" id="GLS89235.1"/>
    </source>
</evidence>
<dbReference type="InterPro" id="IPR005791">
    <property type="entry name" value="SecD"/>
</dbReference>
<evidence type="ECO:0000256" key="2">
    <source>
        <dbReference type="ARBA" id="ARBA00022448"/>
    </source>
</evidence>
<dbReference type="Pfam" id="PF07549">
    <property type="entry name" value="Sec_GG"/>
    <property type="match status" value="1"/>
</dbReference>
<feature type="transmembrane region" description="Helical" evidence="9">
    <location>
        <begin position="566"/>
        <end position="585"/>
    </location>
</feature>
<feature type="domain" description="SecD export protein N-terminal TM" evidence="11">
    <location>
        <begin position="8"/>
        <end position="108"/>
    </location>
</feature>
<evidence type="ECO:0000256" key="5">
    <source>
        <dbReference type="ARBA" id="ARBA00022927"/>
    </source>
</evidence>
<evidence type="ECO:0000256" key="9">
    <source>
        <dbReference type="HAMAP-Rule" id="MF_01463"/>
    </source>
</evidence>
<feature type="transmembrane region" description="Helical" evidence="9">
    <location>
        <begin position="16"/>
        <end position="35"/>
    </location>
</feature>
<protein>
    <recommendedName>
        <fullName evidence="9">Protein translocase subunit SecD</fullName>
    </recommendedName>
</protein>
<dbReference type="PANTHER" id="PTHR30081:SF13">
    <property type="entry name" value="PROTEIN TRANSLOCASE SUBUNIT SECD"/>
    <property type="match status" value="1"/>
</dbReference>
<proteinExistence type="inferred from homology"/>
<organism evidence="14 15">
    <name type="scientific">Psychromonas marina</name>
    <dbReference type="NCBI Taxonomy" id="88364"/>
    <lineage>
        <taxon>Bacteria</taxon>
        <taxon>Pseudomonadati</taxon>
        <taxon>Pseudomonadota</taxon>
        <taxon>Gammaproteobacteria</taxon>
        <taxon>Alteromonadales</taxon>
        <taxon>Psychromonadaceae</taxon>
        <taxon>Psychromonas</taxon>
    </lineage>
</organism>
<gene>
    <name evidence="14" type="primary">secD2</name>
    <name evidence="9" type="synonym">secD</name>
    <name evidence="14" type="ORF">GCM10007916_03020</name>
</gene>
<dbReference type="InterPro" id="IPR022813">
    <property type="entry name" value="SecD/SecF_arch_bac"/>
</dbReference>
<dbReference type="InterPro" id="IPR054384">
    <property type="entry name" value="SecDF_P1_head"/>
</dbReference>
<comment type="subcellular location">
    <subcellularLocation>
        <location evidence="1 9">Cell membrane</location>
        <topology evidence="1 9">Multi-pass membrane protein</topology>
    </subcellularLocation>
</comment>
<evidence type="ECO:0000259" key="10">
    <source>
        <dbReference type="Pfam" id="PF02355"/>
    </source>
</evidence>
<keyword evidence="15" id="KW-1185">Reference proteome</keyword>
<dbReference type="Gene3D" id="3.30.1360.200">
    <property type="match status" value="1"/>
</dbReference>
<feature type="domain" description="Protein export membrane protein SecD/SecF C-terminal" evidence="10">
    <location>
        <begin position="421"/>
        <end position="593"/>
    </location>
</feature>
<dbReference type="NCBIfam" id="NF009545">
    <property type="entry name" value="PRK12933.1"/>
    <property type="match status" value="1"/>
</dbReference>
<dbReference type="Gene3D" id="3.30.70.3400">
    <property type="match status" value="1"/>
</dbReference>
<dbReference type="HAMAP" id="MF_01463_B">
    <property type="entry name" value="SecD_B"/>
    <property type="match status" value="1"/>
</dbReference>
<keyword evidence="5 9" id="KW-0653">Protein transport</keyword>
<feature type="transmembrane region" description="Helical" evidence="9">
    <location>
        <begin position="441"/>
        <end position="460"/>
    </location>
</feature>
<dbReference type="RefSeq" id="WP_284202349.1">
    <property type="nucleotide sequence ID" value="NZ_BSPQ01000001.1"/>
</dbReference>
<dbReference type="SUPFAM" id="SSF82866">
    <property type="entry name" value="Multidrug efflux transporter AcrB transmembrane domain"/>
    <property type="match status" value="1"/>
</dbReference>
<dbReference type="Gene3D" id="3.30.70.260">
    <property type="match status" value="1"/>
</dbReference>
<evidence type="ECO:0000256" key="7">
    <source>
        <dbReference type="ARBA" id="ARBA00023010"/>
    </source>
</evidence>
<dbReference type="InterPro" id="IPR055344">
    <property type="entry name" value="SecD_SecF_C_bact"/>
</dbReference>
<keyword evidence="2 9" id="KW-0813">Transport</keyword>
<dbReference type="Pfam" id="PF22599">
    <property type="entry name" value="SecDF_P1_head"/>
    <property type="match status" value="1"/>
</dbReference>
<dbReference type="Pfam" id="PF13721">
    <property type="entry name" value="SecD-TM1"/>
    <property type="match status" value="1"/>
</dbReference>
<dbReference type="InterPro" id="IPR048631">
    <property type="entry name" value="SecD_1st"/>
</dbReference>
<feature type="transmembrane region" description="Helical" evidence="9">
    <location>
        <begin position="495"/>
        <end position="516"/>
    </location>
</feature>
<dbReference type="InterPro" id="IPR022646">
    <property type="entry name" value="SecD/SecF_CS"/>
</dbReference>
<dbReference type="Pfam" id="PF21760">
    <property type="entry name" value="SecD_1st"/>
    <property type="match status" value="1"/>
</dbReference>
<evidence type="ECO:0000256" key="3">
    <source>
        <dbReference type="ARBA" id="ARBA00022475"/>
    </source>
</evidence>
<evidence type="ECO:0000259" key="12">
    <source>
        <dbReference type="Pfam" id="PF21760"/>
    </source>
</evidence>
<evidence type="ECO:0000256" key="8">
    <source>
        <dbReference type="ARBA" id="ARBA00023136"/>
    </source>
</evidence>
<comment type="caution">
    <text evidence="14">The sequence shown here is derived from an EMBL/GenBank/DDBJ whole genome shotgun (WGS) entry which is preliminary data.</text>
</comment>
<dbReference type="InterPro" id="IPR027398">
    <property type="entry name" value="SecD-TM"/>
</dbReference>
<comment type="function">
    <text evidence="9">Part of the Sec protein translocase complex. Interacts with the SecYEG preprotein conducting channel. SecDF uses the proton motive force (PMF) to complete protein translocation after the ATP-dependent function of SecA.</text>
</comment>
<reference evidence="15" key="1">
    <citation type="journal article" date="2019" name="Int. J. Syst. Evol. Microbiol.">
        <title>The Global Catalogue of Microorganisms (GCM) 10K type strain sequencing project: providing services to taxonomists for standard genome sequencing and annotation.</title>
        <authorList>
            <consortium name="The Broad Institute Genomics Platform"/>
            <consortium name="The Broad Institute Genome Sequencing Center for Infectious Disease"/>
            <person name="Wu L."/>
            <person name="Ma J."/>
        </authorList>
    </citation>
    <scope>NUCLEOTIDE SEQUENCE [LARGE SCALE GENOMIC DNA]</scope>
    <source>
        <strain evidence="15">NBRC 103166</strain>
    </source>
</reference>
<feature type="domain" description="SecDF P1 head subdomain" evidence="13">
    <location>
        <begin position="299"/>
        <end position="419"/>
    </location>
</feature>
<dbReference type="Pfam" id="PF02355">
    <property type="entry name" value="SecD_SecF_C"/>
    <property type="match status" value="1"/>
</dbReference>
<comment type="subunit">
    <text evidence="9">Forms a complex with SecF. Part of the essential Sec protein translocation apparatus which comprises SecA, SecYEG and auxiliary proteins SecDF-YajC and YidC.</text>
</comment>
<dbReference type="NCBIfam" id="TIGR00916">
    <property type="entry name" value="2A0604s01"/>
    <property type="match status" value="1"/>
</dbReference>
<feature type="transmembrane region" description="Helical" evidence="9">
    <location>
        <begin position="537"/>
        <end position="560"/>
    </location>
</feature>
<evidence type="ECO:0000259" key="13">
    <source>
        <dbReference type="Pfam" id="PF22599"/>
    </source>
</evidence>
<dbReference type="Proteomes" id="UP001157353">
    <property type="component" value="Unassembled WGS sequence"/>
</dbReference>
<keyword evidence="8 9" id="KW-0472">Membrane</keyword>
<dbReference type="NCBIfam" id="TIGR01129">
    <property type="entry name" value="secD"/>
    <property type="match status" value="1"/>
</dbReference>
<name>A0ABQ6DW81_9GAMM</name>
<dbReference type="InterPro" id="IPR048634">
    <property type="entry name" value="SecD_SecF_C"/>
</dbReference>
<keyword evidence="7 9" id="KW-0811">Translocation</keyword>
<keyword evidence="3 9" id="KW-1003">Cell membrane</keyword>
<keyword evidence="4 9" id="KW-0812">Transmembrane</keyword>
<evidence type="ECO:0000256" key="6">
    <source>
        <dbReference type="ARBA" id="ARBA00022989"/>
    </source>
</evidence>
<evidence type="ECO:0000256" key="4">
    <source>
        <dbReference type="ARBA" id="ARBA00022692"/>
    </source>
</evidence>
<keyword evidence="6 9" id="KW-1133">Transmembrane helix</keyword>
<dbReference type="PANTHER" id="PTHR30081">
    <property type="entry name" value="PROTEIN-EXPORT MEMBRANE PROTEIN SEC"/>
    <property type="match status" value="1"/>
</dbReference>
<evidence type="ECO:0000256" key="1">
    <source>
        <dbReference type="ARBA" id="ARBA00004651"/>
    </source>
</evidence>
<dbReference type="Gene3D" id="1.20.1640.10">
    <property type="entry name" value="Multidrug efflux transporter AcrB transmembrane domain"/>
    <property type="match status" value="1"/>
</dbReference>
<sequence>MKQPHKTINRYSKWQYIVIIFTLVILGLNALPNWFGEKAALHIQSNSNDAVMLSSTTIFNQLSERGIGVELIEQKRNQNIVLLEDESQQQNARDILDSLLGDDYSVAMAMESASPSWLKKVGAKPVKLGLDLRGGVQFVMAVDTDAAIAEREVKIKEDLSQLLREYKARGARIGTLQDGSTVLRYPARVDQQIIEVMAELTTLYPELSQTKNSAREIIISTNDQFAQTYHQELMRQNITTMRDRIEALGITEAVVQRQGNNFIRIELPGVQDPSQARRIIGATASLDFHQLQAQGGSLYKSNSGEMVRLNNSPILSGTHITDARSQFGEMGLPEVFITLDSAGGKLMSDFTKDNIGKPMATLYSEYQQNEQGELEKNSKVISVATIQAHLGSRFTISGMESVQATQDLAMLLKSGSLTAPVTIVEERTLGPSLGEQNINNGMAAIMLGLSMMLVFMALWYRKLGLIANVALILNVVCLLGLLSLVPGAVLTLPGIAGFVLTIGMAIDTNVLIFERIKEELKRGKSTALAIHHGYKNALSTIMDANITSLIIALILFSVGYGPIKGFAITLGFGILSSMFTGIYVSRALVNTFITKLPELKK</sequence>
<comment type="similarity">
    <text evidence="9">Belongs to the SecD/SecF family. SecD subfamily.</text>
</comment>
<accession>A0ABQ6DW81</accession>
<feature type="transmembrane region" description="Helical" evidence="9">
    <location>
        <begin position="467"/>
        <end position="489"/>
    </location>
</feature>
<feature type="domain" description="Protein translocase subunit SecDF P1" evidence="12">
    <location>
        <begin position="234"/>
        <end position="292"/>
    </location>
</feature>
<evidence type="ECO:0000313" key="15">
    <source>
        <dbReference type="Proteomes" id="UP001157353"/>
    </source>
</evidence>